<evidence type="ECO:0000313" key="1">
    <source>
        <dbReference type="EMBL" id="MHI24912.1"/>
    </source>
</evidence>
<dbReference type="AlphaFoldDB" id="A0A3K8YIQ5"/>
<proteinExistence type="predicted"/>
<sequence>RILFLAAHFCSKKIAMDAHILFKDDFLMRSCHFYNDIIVLYDNRRGFRFPKGMWLKKPVFKQTSTCW</sequence>
<accession>A0A3K8YIQ5</accession>
<protein>
    <submittedName>
        <fullName evidence="1">Uncharacterized protein</fullName>
    </submittedName>
</protein>
<reference evidence="1" key="1">
    <citation type="submission" date="2018-11" db="EMBL/GenBank/DDBJ databases">
        <authorList>
            <consortium name="PulseNet: The National Subtyping Network for Foodborne Disease Surveillance"/>
            <person name="Tarr C.L."/>
            <person name="Trees E."/>
            <person name="Katz L.S."/>
            <person name="Carleton-Romer H.A."/>
            <person name="Stroika S."/>
            <person name="Kucerova Z."/>
            <person name="Roache K.F."/>
            <person name="Sabol A.L."/>
            <person name="Besser J."/>
            <person name="Gerner-Smidt P."/>
        </authorList>
    </citation>
    <scope>NUCLEOTIDE SEQUENCE [LARGE SCALE GENOMIC DNA]</scope>
    <source>
        <strain evidence="1">PNUSAS059688</strain>
    </source>
</reference>
<name>A0A3K8YIQ5_SALER</name>
<organism evidence="1">
    <name type="scientific">Salmonella enterica</name>
    <name type="common">Salmonella choleraesuis</name>
    <dbReference type="NCBI Taxonomy" id="28901"/>
    <lineage>
        <taxon>Bacteria</taxon>
        <taxon>Pseudomonadati</taxon>
        <taxon>Pseudomonadota</taxon>
        <taxon>Gammaproteobacteria</taxon>
        <taxon>Enterobacterales</taxon>
        <taxon>Enterobacteriaceae</taxon>
        <taxon>Salmonella</taxon>
    </lineage>
</organism>
<dbReference type="Proteomes" id="UP000885364">
    <property type="component" value="Unassembled WGS sequence"/>
</dbReference>
<feature type="non-terminal residue" evidence="1">
    <location>
        <position position="1"/>
    </location>
</feature>
<comment type="caution">
    <text evidence="1">The sequence shown here is derived from an EMBL/GenBank/DDBJ whole genome shotgun (WGS) entry which is preliminary data.</text>
</comment>
<dbReference type="EMBL" id="ROVY01000221">
    <property type="protein sequence ID" value="MHI24912.1"/>
    <property type="molecule type" value="Genomic_DNA"/>
</dbReference>
<gene>
    <name evidence="1" type="ORF">EEM47_24790</name>
</gene>